<organism evidence="2 3">
    <name type="scientific">Arenicella xantha</name>
    <dbReference type="NCBI Taxonomy" id="644221"/>
    <lineage>
        <taxon>Bacteria</taxon>
        <taxon>Pseudomonadati</taxon>
        <taxon>Pseudomonadota</taxon>
        <taxon>Gammaproteobacteria</taxon>
        <taxon>Arenicellales</taxon>
        <taxon>Arenicellaceae</taxon>
        <taxon>Arenicella</taxon>
    </lineage>
</organism>
<dbReference type="Proteomes" id="UP000253083">
    <property type="component" value="Unassembled WGS sequence"/>
</dbReference>
<dbReference type="AlphaFoldDB" id="A0A395JNG9"/>
<comment type="caution">
    <text evidence="2">The sequence shown here is derived from an EMBL/GenBank/DDBJ whole genome shotgun (WGS) entry which is preliminary data.</text>
</comment>
<keyword evidence="1" id="KW-0732">Signal</keyword>
<evidence type="ECO:0000256" key="1">
    <source>
        <dbReference type="SAM" id="SignalP"/>
    </source>
</evidence>
<accession>A0A395JNG9</accession>
<evidence type="ECO:0000313" key="2">
    <source>
        <dbReference type="EMBL" id="RBP53119.1"/>
    </source>
</evidence>
<dbReference type="Gene3D" id="3.30.70.100">
    <property type="match status" value="2"/>
</dbReference>
<keyword evidence="3" id="KW-1185">Reference proteome</keyword>
<feature type="chain" id="PRO_5017350617" description="Quinol monooxygenase YgiN" evidence="1">
    <location>
        <begin position="25"/>
        <end position="253"/>
    </location>
</feature>
<evidence type="ECO:0000313" key="3">
    <source>
        <dbReference type="Proteomes" id="UP000253083"/>
    </source>
</evidence>
<protein>
    <recommendedName>
        <fullName evidence="4">Quinol monooxygenase YgiN</fullName>
    </recommendedName>
</protein>
<dbReference type="EMBL" id="QNRT01000001">
    <property type="protein sequence ID" value="RBP53119.1"/>
    <property type="molecule type" value="Genomic_DNA"/>
</dbReference>
<dbReference type="InterPro" id="IPR011008">
    <property type="entry name" value="Dimeric_a/b-barrel"/>
</dbReference>
<gene>
    <name evidence="2" type="ORF">DFR28_101504</name>
</gene>
<reference evidence="2 3" key="1">
    <citation type="submission" date="2018-06" db="EMBL/GenBank/DDBJ databases">
        <title>Genomic Encyclopedia of Type Strains, Phase IV (KMG-IV): sequencing the most valuable type-strain genomes for metagenomic binning, comparative biology and taxonomic classification.</title>
        <authorList>
            <person name="Goeker M."/>
        </authorList>
    </citation>
    <scope>NUCLEOTIDE SEQUENCE [LARGE SCALE GENOMIC DNA]</scope>
    <source>
        <strain evidence="2 3">DSM 24032</strain>
    </source>
</reference>
<evidence type="ECO:0008006" key="4">
    <source>
        <dbReference type="Google" id="ProtNLM"/>
    </source>
</evidence>
<feature type="signal peptide" evidence="1">
    <location>
        <begin position="1"/>
        <end position="24"/>
    </location>
</feature>
<proteinExistence type="predicted"/>
<name>A0A395JNG9_9GAMM</name>
<dbReference type="SUPFAM" id="SSF54909">
    <property type="entry name" value="Dimeric alpha+beta barrel"/>
    <property type="match status" value="2"/>
</dbReference>
<dbReference type="InParanoid" id="A0A395JNG9"/>
<sequence>MKLFNTSKRICVYTFVVTFTFANAALSQTNNTTSESVMKEATYIPFKANQGQEDSLAQFLRDGAKLVEKTEPDTLYWYALRKNHGSYGIFDFFSSSDGRDAHFAGQVAAALNENASTLVLDGWDAGIVANIVNPSVLSFKAPELNDTRATTATYIVLNAQVGKEQALEDLLTGAAQIIDQTEPETLLWTALKLNETTFAIFDTFVDESGREAHFAGKVAGALHANADVLIVGGWEGGVLSNIHNFDVIAQAAR</sequence>